<comment type="caution">
    <text evidence="1">The sequence shown here is derived from an EMBL/GenBank/DDBJ whole genome shotgun (WGS) entry which is preliminary data.</text>
</comment>
<dbReference type="Proteomes" id="UP000574369">
    <property type="component" value="Unassembled WGS sequence"/>
</dbReference>
<keyword evidence="2" id="KW-1185">Reference proteome</keyword>
<reference evidence="1 2" key="1">
    <citation type="submission" date="2020-08" db="EMBL/GenBank/DDBJ databases">
        <title>Genomic Encyclopedia of Type Strains, Phase III (KMG-III): the genomes of soil and plant-associated and newly described type strains.</title>
        <authorList>
            <person name="Whitman W."/>
        </authorList>
    </citation>
    <scope>NUCLEOTIDE SEQUENCE [LARGE SCALE GENOMIC DNA]</scope>
    <source>
        <strain evidence="1 2">CECT 7247</strain>
    </source>
</reference>
<evidence type="ECO:0000313" key="2">
    <source>
        <dbReference type="Proteomes" id="UP000574369"/>
    </source>
</evidence>
<dbReference type="EMBL" id="JACHXO010000002">
    <property type="protein sequence ID" value="MBB3194047.1"/>
    <property type="molecule type" value="Genomic_DNA"/>
</dbReference>
<accession>A0ABR6GPM7</accession>
<organism evidence="1 2">
    <name type="scientific">Roseateles terrae</name>
    <dbReference type="NCBI Taxonomy" id="431060"/>
    <lineage>
        <taxon>Bacteria</taxon>
        <taxon>Pseudomonadati</taxon>
        <taxon>Pseudomonadota</taxon>
        <taxon>Betaproteobacteria</taxon>
        <taxon>Burkholderiales</taxon>
        <taxon>Sphaerotilaceae</taxon>
        <taxon>Roseateles</taxon>
    </lineage>
</organism>
<evidence type="ECO:0000313" key="1">
    <source>
        <dbReference type="EMBL" id="MBB3194047.1"/>
    </source>
</evidence>
<name>A0ABR6GPM7_9BURK</name>
<protein>
    <submittedName>
        <fullName evidence="1">Uncharacterized protein</fullName>
    </submittedName>
</protein>
<sequence length="41" mass="4423">MIEGSRARSLTQLTGLASFRRACIANLAPMPAHLRTLNARG</sequence>
<gene>
    <name evidence="1" type="ORF">FHS28_001432</name>
</gene>
<proteinExistence type="predicted"/>